<keyword evidence="4" id="KW-0735">Signal-anchor</keyword>
<keyword evidence="3 8" id="KW-0812">Transmembrane</keyword>
<evidence type="ECO:0000313" key="10">
    <source>
        <dbReference type="RefSeq" id="XP_003743503.1"/>
    </source>
</evidence>
<keyword evidence="6 8" id="KW-0472">Membrane</keyword>
<feature type="region of interest" description="Disordered" evidence="7">
    <location>
        <begin position="69"/>
        <end position="129"/>
    </location>
</feature>
<evidence type="ECO:0000256" key="4">
    <source>
        <dbReference type="ARBA" id="ARBA00022968"/>
    </source>
</evidence>
<dbReference type="Gene3D" id="2.60.40.1660">
    <property type="entry name" value="Na, k-atpase alpha subunit"/>
    <property type="match status" value="1"/>
</dbReference>
<dbReference type="GO" id="GO:0005890">
    <property type="term" value="C:sodium:potassium-exchanging ATPase complex"/>
    <property type="evidence" value="ECO:0007669"/>
    <property type="project" value="InterPro"/>
</dbReference>
<dbReference type="RefSeq" id="XP_003743503.1">
    <property type="nucleotide sequence ID" value="XM_003743455.1"/>
</dbReference>
<reference evidence="10" key="1">
    <citation type="submission" date="2025-08" db="UniProtKB">
        <authorList>
            <consortium name="RefSeq"/>
        </authorList>
    </citation>
    <scope>IDENTIFICATION</scope>
</reference>
<keyword evidence="5 8" id="KW-1133">Transmembrane helix</keyword>
<keyword evidence="9" id="KW-1185">Reference proteome</keyword>
<evidence type="ECO:0000256" key="6">
    <source>
        <dbReference type="ARBA" id="ARBA00023136"/>
    </source>
</evidence>
<evidence type="ECO:0000313" key="9">
    <source>
        <dbReference type="Proteomes" id="UP000694867"/>
    </source>
</evidence>
<dbReference type="PANTHER" id="PTHR11523:SF28">
    <property type="entry name" value="NA_K-ATPASE BETA SUBUNIT ISOFORM 4-RELATED"/>
    <property type="match status" value="1"/>
</dbReference>
<accession>A0AAJ6VXX1</accession>
<evidence type="ECO:0000256" key="5">
    <source>
        <dbReference type="ARBA" id="ARBA00022989"/>
    </source>
</evidence>
<gene>
    <name evidence="10" type="primary">LOC100905386</name>
</gene>
<dbReference type="AlphaFoldDB" id="A0AAJ6VXX1"/>
<dbReference type="Proteomes" id="UP000694867">
    <property type="component" value="Unplaced"/>
</dbReference>
<evidence type="ECO:0000256" key="1">
    <source>
        <dbReference type="ARBA" id="ARBA00004606"/>
    </source>
</evidence>
<proteinExistence type="inferred from homology"/>
<dbReference type="GO" id="GO:0036376">
    <property type="term" value="P:sodium ion export across plasma membrane"/>
    <property type="evidence" value="ECO:0007669"/>
    <property type="project" value="TreeGrafter"/>
</dbReference>
<dbReference type="GO" id="GO:0030007">
    <property type="term" value="P:intracellular potassium ion homeostasis"/>
    <property type="evidence" value="ECO:0007669"/>
    <property type="project" value="TreeGrafter"/>
</dbReference>
<name>A0AAJ6VXX1_9ACAR</name>
<evidence type="ECO:0000256" key="7">
    <source>
        <dbReference type="SAM" id="MobiDB-lite"/>
    </source>
</evidence>
<protein>
    <submittedName>
        <fullName evidence="10">Uncharacterized protein LOC100905386</fullName>
    </submittedName>
</protein>
<sequence length="431" mass="47469">MKIDEDDSSKMDYSQYQGPPPTSKRLVMAQYQLPPQRANKCPCQPSAPNTALATRAPSVPLETVPLSAYYPSPDLEKYRRPVESPKLSESQNSLTNASQDNANRMGSSNGHPTFLNYLPPPAYHATQQSSGGVSSIHYFDLSETSSEASTRIASRMSSDHNVTQSTENDTHHLTKAPYTITKGMVPVKKDSLYPSSGKSVEPTRLTPIRAVLYSSALIALFTALCVVLLVVSQSIPSHWQENGLRSANEFSPFLEEGSLSVVPAPTDLMDRSQVIIVNRHNPSTYQQQAQQLSDLLTVVSAYNATQTDAAFPTQLVSEECSAADNFGYRSGDPCIAVVFRPNPNFIPVATKEGILELECLCENRHVRIGYSPFRGFPLRFFPRGRNASPLLAMLKFTDLPFKTELRISCGLAGASNVDRRKDRVSFQIMVI</sequence>
<feature type="compositionally biased region" description="Basic and acidic residues" evidence="7">
    <location>
        <begin position="74"/>
        <end position="83"/>
    </location>
</feature>
<evidence type="ECO:0000256" key="2">
    <source>
        <dbReference type="ARBA" id="ARBA00005876"/>
    </source>
</evidence>
<feature type="compositionally biased region" description="Polar residues" evidence="7">
    <location>
        <begin position="87"/>
        <end position="111"/>
    </location>
</feature>
<dbReference type="InterPro" id="IPR038702">
    <property type="entry name" value="Na/K_ATPase_sub_beta_sf"/>
</dbReference>
<dbReference type="GO" id="GO:1990573">
    <property type="term" value="P:potassium ion import across plasma membrane"/>
    <property type="evidence" value="ECO:0007669"/>
    <property type="project" value="TreeGrafter"/>
</dbReference>
<organism evidence="9 10">
    <name type="scientific">Galendromus occidentalis</name>
    <name type="common">western predatory mite</name>
    <dbReference type="NCBI Taxonomy" id="34638"/>
    <lineage>
        <taxon>Eukaryota</taxon>
        <taxon>Metazoa</taxon>
        <taxon>Ecdysozoa</taxon>
        <taxon>Arthropoda</taxon>
        <taxon>Chelicerata</taxon>
        <taxon>Arachnida</taxon>
        <taxon>Acari</taxon>
        <taxon>Parasitiformes</taxon>
        <taxon>Mesostigmata</taxon>
        <taxon>Gamasina</taxon>
        <taxon>Phytoseioidea</taxon>
        <taxon>Phytoseiidae</taxon>
        <taxon>Typhlodrominae</taxon>
        <taxon>Galendromus</taxon>
    </lineage>
</organism>
<dbReference type="PANTHER" id="PTHR11523">
    <property type="entry name" value="SODIUM/POTASSIUM-DEPENDENT ATPASE BETA SUBUNIT"/>
    <property type="match status" value="1"/>
</dbReference>
<evidence type="ECO:0000256" key="3">
    <source>
        <dbReference type="ARBA" id="ARBA00022692"/>
    </source>
</evidence>
<dbReference type="GO" id="GO:0001671">
    <property type="term" value="F:ATPase activator activity"/>
    <property type="evidence" value="ECO:0007669"/>
    <property type="project" value="TreeGrafter"/>
</dbReference>
<feature type="compositionally biased region" description="Polar residues" evidence="7">
    <location>
        <begin position="149"/>
        <end position="167"/>
    </location>
</feature>
<dbReference type="GeneID" id="100905386"/>
<feature type="transmembrane region" description="Helical" evidence="8">
    <location>
        <begin position="210"/>
        <end position="231"/>
    </location>
</feature>
<feature type="region of interest" description="Disordered" evidence="7">
    <location>
        <begin position="149"/>
        <end position="177"/>
    </location>
</feature>
<dbReference type="Pfam" id="PF00287">
    <property type="entry name" value="Na_K-ATPase"/>
    <property type="match status" value="1"/>
</dbReference>
<feature type="region of interest" description="Disordered" evidence="7">
    <location>
        <begin position="1"/>
        <end position="23"/>
    </location>
</feature>
<dbReference type="GO" id="GO:0006883">
    <property type="term" value="P:intracellular sodium ion homeostasis"/>
    <property type="evidence" value="ECO:0007669"/>
    <property type="project" value="TreeGrafter"/>
</dbReference>
<dbReference type="InterPro" id="IPR000402">
    <property type="entry name" value="Na/K_ATPase_sub_beta"/>
</dbReference>
<comment type="similarity">
    <text evidence="2">Belongs to the X(+)/potassium ATPases subunit beta family.</text>
</comment>
<evidence type="ECO:0000256" key="8">
    <source>
        <dbReference type="SAM" id="Phobius"/>
    </source>
</evidence>
<dbReference type="KEGG" id="goe:100905386"/>
<comment type="subcellular location">
    <subcellularLocation>
        <location evidence="1">Membrane</location>
        <topology evidence="1">Single-pass type II membrane protein</topology>
    </subcellularLocation>
</comment>